<dbReference type="AlphaFoldDB" id="A0A2I8F4N4"/>
<dbReference type="OrthoDB" id="9008810at2"/>
<name>A0A2I8F4N4_9BURK</name>
<evidence type="ECO:0000313" key="2">
    <source>
        <dbReference type="Proteomes" id="UP000243502"/>
    </source>
</evidence>
<sequence length="121" mass="13905">MTSPPNLDLRAQTELLSYLVASQLLTKSATGEWLAIEHQVDLSRLWLVTHGDRADWLQRVSISSWAQRVAERIDMSFPIEIDVQSAWAMFSEQPRLEFGTPFVRTVYQVCLNHLANMCWLA</sequence>
<reference evidence="1 2" key="1">
    <citation type="submission" date="2018-01" db="EMBL/GenBank/DDBJ databases">
        <title>Species boundaries and ecological features among Paraburkholderia terrae DSMZ17804T, P. hospita DSMZ17164T and P. caribensis DSMZ13236T.</title>
        <authorList>
            <person name="Pratama A.A."/>
        </authorList>
    </citation>
    <scope>NUCLEOTIDE SEQUENCE [LARGE SCALE GENOMIC DNA]</scope>
    <source>
        <strain evidence="1 2">DSM 17804</strain>
    </source>
</reference>
<dbReference type="KEGG" id="pter:C2L65_43300"/>
<accession>A0A2I8F4N4</accession>
<protein>
    <submittedName>
        <fullName evidence="1">Uncharacterized protein</fullName>
    </submittedName>
</protein>
<gene>
    <name evidence="1" type="ORF">C2L65_43300</name>
</gene>
<organism evidence="1 2">
    <name type="scientific">Paraburkholderia terrae</name>
    <dbReference type="NCBI Taxonomy" id="311230"/>
    <lineage>
        <taxon>Bacteria</taxon>
        <taxon>Pseudomonadati</taxon>
        <taxon>Pseudomonadota</taxon>
        <taxon>Betaproteobacteria</taxon>
        <taxon>Burkholderiales</taxon>
        <taxon>Burkholderiaceae</taxon>
        <taxon>Paraburkholderia</taxon>
    </lineage>
</organism>
<dbReference type="Proteomes" id="UP000243502">
    <property type="component" value="Chromosome 4"/>
</dbReference>
<proteinExistence type="predicted"/>
<dbReference type="EMBL" id="CP026114">
    <property type="protein sequence ID" value="AUT66837.1"/>
    <property type="molecule type" value="Genomic_DNA"/>
</dbReference>
<evidence type="ECO:0000313" key="1">
    <source>
        <dbReference type="EMBL" id="AUT66837.1"/>
    </source>
</evidence>